<feature type="region of interest" description="Disordered" evidence="6">
    <location>
        <begin position="1396"/>
        <end position="1422"/>
    </location>
</feature>
<dbReference type="SMART" id="SM00487">
    <property type="entry name" value="DEXDc"/>
    <property type="match status" value="1"/>
</dbReference>
<evidence type="ECO:0000256" key="1">
    <source>
        <dbReference type="ARBA" id="ARBA00005446"/>
    </source>
</evidence>
<dbReference type="GO" id="GO:0009378">
    <property type="term" value="F:four-way junction helicase activity"/>
    <property type="evidence" value="ECO:0007669"/>
    <property type="project" value="TreeGrafter"/>
</dbReference>
<keyword evidence="10" id="KW-0378">Hydrolase</keyword>
<evidence type="ECO:0000259" key="9">
    <source>
        <dbReference type="PROSITE" id="PS51194"/>
    </source>
</evidence>
<dbReference type="InterPro" id="IPR027417">
    <property type="entry name" value="P-loop_NTPase"/>
</dbReference>
<gene>
    <name evidence="10" type="ORF">VFPPC_17436</name>
</gene>
<dbReference type="OrthoDB" id="5153040at2759"/>
<dbReference type="EC" id="5.6.2.4" evidence="5"/>
<dbReference type="GO" id="GO:0005694">
    <property type="term" value="C:chromosome"/>
    <property type="evidence" value="ECO:0007669"/>
    <property type="project" value="TreeGrafter"/>
</dbReference>
<dbReference type="PANTHER" id="PTHR13710:SF154">
    <property type="entry name" value="RECQ HELICASE, PUTATIVE (AFU_ORTHOLOGUE AFUA_6G14720)-RELATED"/>
    <property type="match status" value="1"/>
</dbReference>
<dbReference type="GO" id="GO:0005737">
    <property type="term" value="C:cytoplasm"/>
    <property type="evidence" value="ECO:0007669"/>
    <property type="project" value="TreeGrafter"/>
</dbReference>
<dbReference type="SMART" id="SM00490">
    <property type="entry name" value="HELICc"/>
    <property type="match status" value="1"/>
</dbReference>
<evidence type="ECO:0000259" key="8">
    <source>
        <dbReference type="PROSITE" id="PS51192"/>
    </source>
</evidence>
<sequence length="1551" mass="175280">MDKHIQINGAYNLVVCLDCKRALTPGDGAIGHLRNVHQVSGANLKEIEDYLALGQANNPKTIELPPNGGPKQPVIPVVDGFKCRGCSFITTSEKSANIHWRTVPHTLEGHRYTKVRVQSWMGGKYARYWTVGNEGYDPTTDIDARDEAGNERSVSVLEQLLRKGAKRIRDSNAQWYRAGQAQQGADYDNEFVKEMRWIKFTEEKDRAVIAAATRWVKAKAMDGTIQEALEADTGLTAQLTMLCDSIKREVKRCEPRIYAVPKPILQRLHGIEGGKSNPIPFRMNEDTDTLQKYSIVCQRYLCLCWRAYKLGREEAEAKLGMRFTDEQWGLLCDMDRVLQEMDGNRLDGGESSDGYDSDTGGFIRSSQPDMRRPGGQAELDVILFKFIIASIKTKVGGAMYTNALLCFFAATAIREGGNGFLPAGVFTATVAAMLWILRLFFLEDSFQDMPLNVEDISVEKMEWFTEQHAEWLSVDRFTVVGTMISWMAYGKGHRNKTMATPSVRWTDDYETLIHNGEDIRIHEFQRAAYRLKLRIDHLMGRLLGDRWSTIGPNIDMEGIRDDMTYLGAGQSFATNKANEWLRSGPELAIKAAQSMLFDPRTNSWKKKGVTKWLRDLRQLKELLMPGCHVWPGMPGRGPEVSTMRHCDGLQVMRNIFLYSGSVMIVTDRDKTKSIRDMGRKVARFLPDDMGRVLVAYIAWLLPAEEFLEQELKLPATPPSIKEFMWRHGPSGRWKTEKLSSLLAREIGTGLGVRMGTARYRMIVIEMGRIVDGLVLEEWEKKIEDDNHDGIELDELSGEMLHIGGSWNIIWDLQSTHGTRTARQSYAVHIGMPGHLHPMLIRRYHEVSRLWHLFLEKGNPRKTWGNRARGDEHESNKKADTENIEAATLAALQELEGSTATWRSAKQEECMHAIMRLEGARHLVCVLPTGAGKSNLFMVPAMMRGQGTTVVVVPFSRLLDDMVGRMREKGVDVVHFQRSQIIAREALPYVPRLVIVSADVAVAEDELFMAYMDKLKAVGRLQRIFIDEAHVAITDSSYREQLTKLKWLHRFSKPIIMLTATLMKTMERDFREMLVLQPETPIIRDRTTKKNARYEFVQVGRKEGAVEKATVQFVRRTQTSLMSQEKCIVYCKSIDDCREIAEKLACVCHHSKMSDAHCKEVVARWSSGQGSAVMAATTGLGTGLDFLGIVAIVFMGIPFGLYDYVQQTGRGARRAGEFVLCKVIHDGVKPFETRGISSFALKSQHAMWTVATAPGCVREQIAMIMDGVYGECCVDVPDAVPCYRCEPSYAFSSKRTESETETGPETAAVNTHGEGDNNLFAEINETEMGTHALIQRIDAEDTRARGFPANASIFQEDYRQRATDELIVRQWLIEVESKCAACFTKRLLADIAGRETGQTVGKEGATEEAEEDKREEDDHEALGTSCPARVEGMELYRKMRKQLRFAGLSCCFTCKLPLDWCLEAKEDRGTPNRCVYVDKVLPAIEVAASMTREAQWIRDSFHIDPADKQAFQQWLAGKRVFMDKKGTNMHMLWAMVVRKTYGHRMRAVPSVH</sequence>
<evidence type="ECO:0000313" key="10">
    <source>
        <dbReference type="EMBL" id="OWT43415.1"/>
    </source>
</evidence>
<dbReference type="SUPFAM" id="SSF52540">
    <property type="entry name" value="P-loop containing nucleoside triphosphate hydrolases"/>
    <property type="match status" value="1"/>
</dbReference>
<feature type="domain" description="Helicase ATP-binding" evidence="8">
    <location>
        <begin position="913"/>
        <end position="1079"/>
    </location>
</feature>
<dbReference type="RefSeq" id="XP_018148006.2">
    <property type="nucleotide sequence ID" value="XM_018290043.2"/>
</dbReference>
<dbReference type="GO" id="GO:0003676">
    <property type="term" value="F:nucleic acid binding"/>
    <property type="evidence" value="ECO:0007669"/>
    <property type="project" value="InterPro"/>
</dbReference>
<dbReference type="Pfam" id="PF00271">
    <property type="entry name" value="Helicase_C"/>
    <property type="match status" value="1"/>
</dbReference>
<feature type="transmembrane region" description="Helical" evidence="7">
    <location>
        <begin position="395"/>
        <end position="413"/>
    </location>
</feature>
<feature type="domain" description="Helicase C-terminal" evidence="9">
    <location>
        <begin position="1112"/>
        <end position="1257"/>
    </location>
</feature>
<dbReference type="InterPro" id="IPR001650">
    <property type="entry name" value="Helicase_C-like"/>
</dbReference>
<feature type="region of interest" description="Disordered" evidence="6">
    <location>
        <begin position="1293"/>
        <end position="1315"/>
    </location>
</feature>
<feature type="transmembrane region" description="Helical" evidence="7">
    <location>
        <begin position="420"/>
        <end position="441"/>
    </location>
</feature>
<dbReference type="Proteomes" id="UP000078397">
    <property type="component" value="Unassembled WGS sequence"/>
</dbReference>
<dbReference type="GeneID" id="28854037"/>
<keyword evidence="11" id="KW-1185">Reference proteome</keyword>
<dbReference type="GO" id="GO:0005524">
    <property type="term" value="F:ATP binding"/>
    <property type="evidence" value="ECO:0007669"/>
    <property type="project" value="UniProtKB-KW"/>
</dbReference>
<keyword evidence="10" id="KW-0347">Helicase</keyword>
<dbReference type="STRING" id="1380566.A0A219ATA3"/>
<evidence type="ECO:0000313" key="11">
    <source>
        <dbReference type="Proteomes" id="UP000078397"/>
    </source>
</evidence>
<keyword evidence="7" id="KW-0472">Membrane</keyword>
<dbReference type="PANTHER" id="PTHR13710">
    <property type="entry name" value="DNA HELICASE RECQ FAMILY MEMBER"/>
    <property type="match status" value="1"/>
</dbReference>
<dbReference type="CDD" id="cd18785">
    <property type="entry name" value="SF2_C"/>
    <property type="match status" value="1"/>
</dbReference>
<dbReference type="PROSITE" id="PS00028">
    <property type="entry name" value="ZINC_FINGER_C2H2_1"/>
    <property type="match status" value="1"/>
</dbReference>
<protein>
    <recommendedName>
        <fullName evidence="5">DNA 3'-5' helicase</fullName>
        <ecNumber evidence="5">5.6.2.4</ecNumber>
    </recommendedName>
</protein>
<dbReference type="InterPro" id="IPR022698">
    <property type="entry name" value="OrsD"/>
</dbReference>
<accession>A0A219ATA3</accession>
<dbReference type="InterPro" id="IPR011545">
    <property type="entry name" value="DEAD/DEAH_box_helicase_dom"/>
</dbReference>
<evidence type="ECO:0000256" key="6">
    <source>
        <dbReference type="SAM" id="MobiDB-lite"/>
    </source>
</evidence>
<evidence type="ECO:0000256" key="7">
    <source>
        <dbReference type="SAM" id="Phobius"/>
    </source>
</evidence>
<dbReference type="InterPro" id="IPR014001">
    <property type="entry name" value="Helicase_ATP-bd"/>
</dbReference>
<dbReference type="Gene3D" id="3.40.50.300">
    <property type="entry name" value="P-loop containing nucleotide triphosphate hydrolases"/>
    <property type="match status" value="2"/>
</dbReference>
<reference evidence="10 11" key="1">
    <citation type="journal article" date="2016" name="PLoS Pathog.">
        <title>Biosynthesis of antibiotic leucinostatins in bio-control fungus Purpureocillium lilacinum and their inhibition on phytophthora revealed by genome mining.</title>
        <authorList>
            <person name="Wang G."/>
            <person name="Liu Z."/>
            <person name="Lin R."/>
            <person name="Li E."/>
            <person name="Mao Z."/>
            <person name="Ling J."/>
            <person name="Yang Y."/>
            <person name="Yin W.B."/>
            <person name="Xie B."/>
        </authorList>
    </citation>
    <scope>NUCLEOTIDE SEQUENCE [LARGE SCALE GENOMIC DNA]</scope>
    <source>
        <strain evidence="10">170</strain>
    </source>
</reference>
<dbReference type="Pfam" id="PF12013">
    <property type="entry name" value="OrsD"/>
    <property type="match status" value="1"/>
</dbReference>
<dbReference type="GO" id="GO:0000724">
    <property type="term" value="P:double-strand break repair via homologous recombination"/>
    <property type="evidence" value="ECO:0007669"/>
    <property type="project" value="TreeGrafter"/>
</dbReference>
<comment type="catalytic activity">
    <reaction evidence="4">
        <text>Couples ATP hydrolysis with the unwinding of duplex DNA by translocating in the 3'-5' direction.</text>
        <dbReference type="EC" id="5.6.2.4"/>
    </reaction>
</comment>
<evidence type="ECO:0000256" key="3">
    <source>
        <dbReference type="ARBA" id="ARBA00022840"/>
    </source>
</evidence>
<comment type="similarity">
    <text evidence="1">Belongs to the helicase family. RecQ subfamily.</text>
</comment>
<feature type="compositionally biased region" description="Acidic residues" evidence="6">
    <location>
        <begin position="1405"/>
        <end position="1418"/>
    </location>
</feature>
<keyword evidence="7" id="KW-0812">Transmembrane</keyword>
<dbReference type="InterPro" id="IPR013087">
    <property type="entry name" value="Znf_C2H2_type"/>
</dbReference>
<evidence type="ECO:0000256" key="4">
    <source>
        <dbReference type="ARBA" id="ARBA00034617"/>
    </source>
</evidence>
<dbReference type="GO" id="GO:0043138">
    <property type="term" value="F:3'-5' DNA helicase activity"/>
    <property type="evidence" value="ECO:0007669"/>
    <property type="project" value="UniProtKB-EC"/>
</dbReference>
<dbReference type="PROSITE" id="PS51192">
    <property type="entry name" value="HELICASE_ATP_BIND_1"/>
    <property type="match status" value="1"/>
</dbReference>
<comment type="caution">
    <text evidence="10">The sequence shown here is derived from an EMBL/GenBank/DDBJ whole genome shotgun (WGS) entry which is preliminary data.</text>
</comment>
<evidence type="ECO:0000256" key="5">
    <source>
        <dbReference type="ARBA" id="ARBA00034808"/>
    </source>
</evidence>
<dbReference type="Pfam" id="PF00270">
    <property type="entry name" value="DEAD"/>
    <property type="match status" value="1"/>
</dbReference>
<proteinExistence type="inferred from homology"/>
<dbReference type="EMBL" id="LSBJ02000001">
    <property type="protein sequence ID" value="OWT43415.1"/>
    <property type="molecule type" value="Genomic_DNA"/>
</dbReference>
<evidence type="ECO:0000256" key="2">
    <source>
        <dbReference type="ARBA" id="ARBA00022741"/>
    </source>
</evidence>
<organism evidence="10 11">
    <name type="scientific">Pochonia chlamydosporia 170</name>
    <dbReference type="NCBI Taxonomy" id="1380566"/>
    <lineage>
        <taxon>Eukaryota</taxon>
        <taxon>Fungi</taxon>
        <taxon>Dikarya</taxon>
        <taxon>Ascomycota</taxon>
        <taxon>Pezizomycotina</taxon>
        <taxon>Sordariomycetes</taxon>
        <taxon>Hypocreomycetidae</taxon>
        <taxon>Hypocreales</taxon>
        <taxon>Clavicipitaceae</taxon>
        <taxon>Pochonia</taxon>
    </lineage>
</organism>
<name>A0A219ATA3_METCM</name>
<keyword evidence="3" id="KW-0067">ATP-binding</keyword>
<dbReference type="KEGG" id="pchm:VFPPC_17436"/>
<dbReference type="PROSITE" id="PS51194">
    <property type="entry name" value="HELICASE_CTER"/>
    <property type="match status" value="1"/>
</dbReference>
<keyword evidence="2" id="KW-0547">Nucleotide-binding</keyword>
<keyword evidence="7" id="KW-1133">Transmembrane helix</keyword>